<reference evidence="12 13" key="1">
    <citation type="journal article" date="2021" name="Genome Biol. Evol.">
        <title>Complete Genome Sequencing of a Novel Gloeobacter Species from a Waterfall Cave in Mexico.</title>
        <authorList>
            <person name="Saw J.H."/>
            <person name="Cardona T."/>
            <person name="Montejano G."/>
        </authorList>
    </citation>
    <scope>NUCLEOTIDE SEQUENCE [LARGE SCALE GENOMIC DNA]</scope>
    <source>
        <strain evidence="12">MG652769</strain>
    </source>
</reference>
<dbReference type="Proteomes" id="UP001054846">
    <property type="component" value="Chromosome"/>
</dbReference>
<comment type="pathway">
    <text evidence="1 11">Metabolic intermediate biosynthesis; chorismate biosynthesis; chorismate from D-erythrose 4-phosphate and phosphoenolpyruvate: step 5/7.</text>
</comment>
<feature type="binding site" evidence="11">
    <location>
        <position position="18"/>
    </location>
    <ligand>
        <name>Mg(2+)</name>
        <dbReference type="ChEBI" id="CHEBI:18420"/>
    </ligand>
</feature>
<keyword evidence="5 11" id="KW-0808">Transferase</keyword>
<keyword evidence="11" id="KW-0460">Magnesium</keyword>
<comment type="function">
    <text evidence="11">Catalyzes the specific phosphorylation of the 3-hydroxyl group of shikimic acid using ATP as a cosubstrate.</text>
</comment>
<dbReference type="GO" id="GO:0016301">
    <property type="term" value="F:kinase activity"/>
    <property type="evidence" value="ECO:0007669"/>
    <property type="project" value="UniProtKB-KW"/>
</dbReference>
<accession>A0ABY3PPS0</accession>
<evidence type="ECO:0000256" key="10">
    <source>
        <dbReference type="ARBA" id="ARBA00048567"/>
    </source>
</evidence>
<evidence type="ECO:0000256" key="11">
    <source>
        <dbReference type="HAMAP-Rule" id="MF_00109"/>
    </source>
</evidence>
<feature type="binding site" evidence="11">
    <location>
        <position position="82"/>
    </location>
    <ligand>
        <name>substrate</name>
    </ligand>
</feature>
<evidence type="ECO:0000256" key="2">
    <source>
        <dbReference type="ARBA" id="ARBA00006997"/>
    </source>
</evidence>
<comment type="subunit">
    <text evidence="11">Monomer.</text>
</comment>
<evidence type="ECO:0000256" key="6">
    <source>
        <dbReference type="ARBA" id="ARBA00022741"/>
    </source>
</evidence>
<evidence type="ECO:0000256" key="7">
    <source>
        <dbReference type="ARBA" id="ARBA00022777"/>
    </source>
</evidence>
<evidence type="ECO:0000313" key="13">
    <source>
        <dbReference type="Proteomes" id="UP001054846"/>
    </source>
</evidence>
<evidence type="ECO:0000256" key="3">
    <source>
        <dbReference type="ARBA" id="ARBA00012154"/>
    </source>
</evidence>
<keyword evidence="8 11" id="KW-0067">ATP-binding</keyword>
<comment type="similarity">
    <text evidence="2 11">Belongs to the shikimate kinase family.</text>
</comment>
<evidence type="ECO:0000256" key="5">
    <source>
        <dbReference type="ARBA" id="ARBA00022679"/>
    </source>
</evidence>
<keyword evidence="4 11" id="KW-0028">Amino-acid biosynthesis</keyword>
<dbReference type="InterPro" id="IPR000623">
    <property type="entry name" value="Shikimate_kinase/TSH1"/>
</dbReference>
<feature type="binding site" evidence="11">
    <location>
        <begin position="14"/>
        <end position="19"/>
    </location>
    <ligand>
        <name>ATP</name>
        <dbReference type="ChEBI" id="CHEBI:30616"/>
    </ligand>
</feature>
<dbReference type="PANTHER" id="PTHR21087">
    <property type="entry name" value="SHIKIMATE KINASE"/>
    <property type="match status" value="1"/>
</dbReference>
<evidence type="ECO:0000256" key="9">
    <source>
        <dbReference type="ARBA" id="ARBA00023141"/>
    </source>
</evidence>
<dbReference type="InterPro" id="IPR031322">
    <property type="entry name" value="Shikimate/glucono_kinase"/>
</dbReference>
<dbReference type="InterPro" id="IPR027417">
    <property type="entry name" value="P-loop_NTPase"/>
</dbReference>
<sequence>MLKGVSLYLVGMMGSGKSTVGRLLAEKLGYGFVDLDALIEQVSGKRVGEIFECQGESVFRDLESRVLAEVSAYTRLVVATGGGVVLARRNWGYLHHGVVVWLDADIETLLTRVEHEPGTRPLLAGGDRRLRLAQLLDERARLYAQADVRVSAVGLPPEVAAETLRCLAARLAEDSAP</sequence>
<keyword evidence="9 11" id="KW-0057">Aromatic amino acid biosynthesis</keyword>
<protein>
    <recommendedName>
        <fullName evidence="3 11">Shikimate kinase</fullName>
        <shortName evidence="11">SK</shortName>
        <ecNumber evidence="3 11">2.7.1.71</ecNumber>
    </recommendedName>
</protein>
<evidence type="ECO:0000256" key="8">
    <source>
        <dbReference type="ARBA" id="ARBA00022840"/>
    </source>
</evidence>
<evidence type="ECO:0000313" key="12">
    <source>
        <dbReference type="EMBL" id="UFP95705.1"/>
    </source>
</evidence>
<organism evidence="12 13">
    <name type="scientific">Gloeobacter morelensis MG652769</name>
    <dbReference type="NCBI Taxonomy" id="2781736"/>
    <lineage>
        <taxon>Bacteria</taxon>
        <taxon>Bacillati</taxon>
        <taxon>Cyanobacteriota</taxon>
        <taxon>Cyanophyceae</taxon>
        <taxon>Gloeobacterales</taxon>
        <taxon>Gloeobacteraceae</taxon>
        <taxon>Gloeobacter</taxon>
        <taxon>Gloeobacter morelensis</taxon>
    </lineage>
</organism>
<gene>
    <name evidence="11" type="primary">aroK</name>
    <name evidence="12" type="ORF">ISF26_05575</name>
</gene>
<name>A0ABY3PPS0_9CYAN</name>
<keyword evidence="6 11" id="KW-0547">Nucleotide-binding</keyword>
<dbReference type="RefSeq" id="WP_230842927.1">
    <property type="nucleotide sequence ID" value="NZ_CP063845.1"/>
</dbReference>
<comment type="subcellular location">
    <subcellularLocation>
        <location evidence="11">Cytoplasm</location>
    </subcellularLocation>
</comment>
<dbReference type="PROSITE" id="PS01128">
    <property type="entry name" value="SHIKIMATE_KINASE"/>
    <property type="match status" value="1"/>
</dbReference>
<feature type="binding site" evidence="11">
    <location>
        <position position="139"/>
    </location>
    <ligand>
        <name>substrate</name>
    </ligand>
</feature>
<dbReference type="EC" id="2.7.1.71" evidence="3 11"/>
<proteinExistence type="inferred from homology"/>
<keyword evidence="11" id="KW-0963">Cytoplasm</keyword>
<dbReference type="InterPro" id="IPR023000">
    <property type="entry name" value="Shikimate_kinase_CS"/>
</dbReference>
<dbReference type="Gene3D" id="3.40.50.300">
    <property type="entry name" value="P-loop containing nucleotide triphosphate hydrolases"/>
    <property type="match status" value="1"/>
</dbReference>
<dbReference type="CDD" id="cd00464">
    <property type="entry name" value="SK"/>
    <property type="match status" value="1"/>
</dbReference>
<feature type="binding site" evidence="11">
    <location>
        <position position="60"/>
    </location>
    <ligand>
        <name>substrate</name>
    </ligand>
</feature>
<comment type="caution">
    <text evidence="11">Lacks conserved residue(s) required for the propagation of feature annotation.</text>
</comment>
<dbReference type="PANTHER" id="PTHR21087:SF16">
    <property type="entry name" value="SHIKIMATE KINASE 1, CHLOROPLASTIC"/>
    <property type="match status" value="1"/>
</dbReference>
<dbReference type="HAMAP" id="MF_00109">
    <property type="entry name" value="Shikimate_kinase"/>
    <property type="match status" value="1"/>
</dbReference>
<keyword evidence="11" id="KW-0479">Metal-binding</keyword>
<dbReference type="EMBL" id="CP063845">
    <property type="protein sequence ID" value="UFP95705.1"/>
    <property type="molecule type" value="Genomic_DNA"/>
</dbReference>
<dbReference type="Pfam" id="PF01202">
    <property type="entry name" value="SKI"/>
    <property type="match status" value="1"/>
</dbReference>
<keyword evidence="13" id="KW-1185">Reference proteome</keyword>
<feature type="binding site" evidence="11">
    <location>
        <position position="120"/>
    </location>
    <ligand>
        <name>ATP</name>
        <dbReference type="ChEBI" id="CHEBI:30616"/>
    </ligand>
</feature>
<evidence type="ECO:0000256" key="4">
    <source>
        <dbReference type="ARBA" id="ARBA00022605"/>
    </source>
</evidence>
<comment type="cofactor">
    <cofactor evidence="11">
        <name>Mg(2+)</name>
        <dbReference type="ChEBI" id="CHEBI:18420"/>
    </cofactor>
    <text evidence="11">Binds 1 Mg(2+) ion per subunit.</text>
</comment>
<evidence type="ECO:0000256" key="1">
    <source>
        <dbReference type="ARBA" id="ARBA00004842"/>
    </source>
</evidence>
<dbReference type="PRINTS" id="PR01100">
    <property type="entry name" value="SHIKIMTKNASE"/>
</dbReference>
<feature type="binding site" evidence="11">
    <location>
        <position position="36"/>
    </location>
    <ligand>
        <name>substrate</name>
    </ligand>
</feature>
<comment type="catalytic activity">
    <reaction evidence="10 11">
        <text>shikimate + ATP = 3-phosphoshikimate + ADP + H(+)</text>
        <dbReference type="Rhea" id="RHEA:13121"/>
        <dbReference type="ChEBI" id="CHEBI:15378"/>
        <dbReference type="ChEBI" id="CHEBI:30616"/>
        <dbReference type="ChEBI" id="CHEBI:36208"/>
        <dbReference type="ChEBI" id="CHEBI:145989"/>
        <dbReference type="ChEBI" id="CHEBI:456216"/>
        <dbReference type="EC" id="2.7.1.71"/>
    </reaction>
</comment>
<keyword evidence="7 11" id="KW-0418">Kinase</keyword>
<dbReference type="SUPFAM" id="SSF52540">
    <property type="entry name" value="P-loop containing nucleoside triphosphate hydrolases"/>
    <property type="match status" value="1"/>
</dbReference>